<reference evidence="4" key="1">
    <citation type="journal article" date="2022" name="Int. J. Syst. Evol. Microbiol.">
        <title>Anaeromyxobacter oryzae sp. nov., Anaeromyxobacter diazotrophicus sp. nov. and Anaeromyxobacter paludicola sp. nov., isolated from paddy soils.</title>
        <authorList>
            <person name="Itoh H."/>
            <person name="Xu Z."/>
            <person name="Mise K."/>
            <person name="Masuda Y."/>
            <person name="Ushijima N."/>
            <person name="Hayakawa C."/>
            <person name="Shiratori Y."/>
            <person name="Senoo K."/>
        </authorList>
    </citation>
    <scope>NUCLEOTIDE SEQUENCE [LARGE SCALE GENOMIC DNA]</scope>
    <source>
        <strain evidence="4">Red232</strain>
    </source>
</reference>
<dbReference type="EMBL" id="AP025591">
    <property type="protein sequence ID" value="BDG06871.1"/>
    <property type="molecule type" value="Genomic_DNA"/>
</dbReference>
<accession>A0ABM7X4X2</accession>
<keyword evidence="4" id="KW-1185">Reference proteome</keyword>
<name>A0ABM7X4X2_9BACT</name>
<evidence type="ECO:0000313" key="3">
    <source>
        <dbReference type="EMBL" id="BDG06871.1"/>
    </source>
</evidence>
<dbReference type="InterPro" id="IPR002930">
    <property type="entry name" value="GCV_H"/>
</dbReference>
<dbReference type="SUPFAM" id="SSF51230">
    <property type="entry name" value="Single hybrid motif"/>
    <property type="match status" value="1"/>
</dbReference>
<dbReference type="Pfam" id="PF01597">
    <property type="entry name" value="GCV_H"/>
    <property type="match status" value="1"/>
</dbReference>
<evidence type="ECO:0000313" key="4">
    <source>
        <dbReference type="Proteomes" id="UP001162891"/>
    </source>
</evidence>
<keyword evidence="2" id="KW-0472">Membrane</keyword>
<evidence type="ECO:0000256" key="1">
    <source>
        <dbReference type="ARBA" id="ARBA00022823"/>
    </source>
</evidence>
<dbReference type="RefSeq" id="WP_248357345.1">
    <property type="nucleotide sequence ID" value="NZ_AP025591.1"/>
</dbReference>
<gene>
    <name evidence="3" type="ORF">AMOR_58670</name>
</gene>
<dbReference type="InterPro" id="IPR011053">
    <property type="entry name" value="Single_hybrid_motif"/>
</dbReference>
<protein>
    <recommendedName>
        <fullName evidence="5">Glycine cleavage H-protein</fullName>
    </recommendedName>
</protein>
<proteinExistence type="predicted"/>
<dbReference type="PANTHER" id="PTHR11715">
    <property type="entry name" value="GLYCINE CLEAVAGE SYSTEM H PROTEIN"/>
    <property type="match status" value="1"/>
</dbReference>
<dbReference type="PANTHER" id="PTHR11715:SF3">
    <property type="entry name" value="GLYCINE CLEAVAGE SYSTEM H PROTEIN-RELATED"/>
    <property type="match status" value="1"/>
</dbReference>
<dbReference type="CDD" id="cd06848">
    <property type="entry name" value="GCS_H"/>
    <property type="match status" value="1"/>
</dbReference>
<keyword evidence="2" id="KW-1133">Transmembrane helix</keyword>
<dbReference type="Proteomes" id="UP001162891">
    <property type="component" value="Chromosome"/>
</dbReference>
<keyword evidence="2" id="KW-0812">Transmembrane</keyword>
<feature type="transmembrane region" description="Helical" evidence="2">
    <location>
        <begin position="13"/>
        <end position="33"/>
    </location>
</feature>
<keyword evidence="1" id="KW-0450">Lipoyl</keyword>
<organism evidence="3 4">
    <name type="scientific">Anaeromyxobacter oryzae</name>
    <dbReference type="NCBI Taxonomy" id="2918170"/>
    <lineage>
        <taxon>Bacteria</taxon>
        <taxon>Pseudomonadati</taxon>
        <taxon>Myxococcota</taxon>
        <taxon>Myxococcia</taxon>
        <taxon>Myxococcales</taxon>
        <taxon>Cystobacterineae</taxon>
        <taxon>Anaeromyxobacteraceae</taxon>
        <taxon>Anaeromyxobacter</taxon>
    </lineage>
</organism>
<evidence type="ECO:0000256" key="2">
    <source>
        <dbReference type="SAM" id="Phobius"/>
    </source>
</evidence>
<dbReference type="Gene3D" id="2.40.50.100">
    <property type="match status" value="1"/>
</dbReference>
<sequence>MAYDLLSVYPAKLMEYGLAVGYLLLFIPFWRYVQGGKPAMAELRVGAAARPATRAAAPVARPSPRPAYAGWFQVPAGVHVHPGHTWARLEPDGLVAVGADDFAHKLVGPAKVELPRLGDHVAQGEPALALMQGQKRVPMLSPVDGTVVAVNAAAREKADGVDDPYGAGWLFKVKPPRLSANLRQLLADAPAHRLLEEASERLAMRMSPELGRVLQDGGAPIHGIAQELAGDDWDALARTFFLT</sequence>
<dbReference type="InterPro" id="IPR033753">
    <property type="entry name" value="GCV_H/Fam206"/>
</dbReference>
<evidence type="ECO:0008006" key="5">
    <source>
        <dbReference type="Google" id="ProtNLM"/>
    </source>
</evidence>